<feature type="transmembrane region" description="Helical" evidence="1">
    <location>
        <begin position="36"/>
        <end position="55"/>
    </location>
</feature>
<evidence type="ECO:0000259" key="2">
    <source>
        <dbReference type="Pfam" id="PF13524"/>
    </source>
</evidence>
<sequence length="812" mass="92698">MSARSEVFENNVSMNVIFVSFIMSRLRLTETKGRRWVFAGLLLIVLVVSFGLQLWHASRVTIRTNASTTSADRTIPLVENLATRLPSVDTAHLLPKDAQETSPAALIFDILSIGSLSRPDFLQAQRETMGRYARLFVGVTEEDDHSEPNCLLTREDAEQITTFCKVGRNSVRNLPLDQPYTALYIKRQNYGGNLSKKNNPGGWLCAQKRANDGLQIVLQKLRQSTLPDYLVMIDDDTFVDLPQLSHHLQTIYPDSSKPVVMAGCLIRFGETFTVPIGGSGVILSKGALIRLLKPILCTNTTSSNDDEFLQNACFRLQQNLFGERQYFRENMSLADLMHAYVSTNRFANHASWTKESSFCLHSDWIWGIFFNFYNVGDALDHPRHPQPYNRITSYRLSEDNFRDLPNAQTRPLLGQCRYVRSCPPEAHICHYVTADQIRQEGKRTFTEPKWVKLDAQTPIFVFLYPVLNHTLEQKQFLHDGIQESSQLTLTDDPSEASFWMVDVHQAGLNLQPLCNDFLQLVRSVNREKRAVIFVYWSDEPVDYFWDCYQATRLLDSTTVFRYKRSIVQGRQWNETLQFVENGSIIKFGNWRDHSGGPVRHIGYGVRSDLVQGLESILDHASVWGVERSVDLSHFWPLPEPNVTGNRMYELRFAVSQVIHDKLSPTQTVFVGVTEPTNETDPATAQPSYLRQLLQSKIVVVSQTDSWEDNYRLMEALVSGAMVMTDPMLTLPVELQEDVSVVYYRNLDELVTKAQHYLNHENERIAIAMAGYNVAMNHHRSWHLVERMVSEVRGVLTERKALNSLDAFVTASL</sequence>
<dbReference type="Pfam" id="PF13524">
    <property type="entry name" value="Glyco_trans_1_2"/>
    <property type="match status" value="1"/>
</dbReference>
<dbReference type="AlphaFoldDB" id="A0A1Z5JNN5"/>
<comment type="caution">
    <text evidence="3">The sequence shown here is derived from an EMBL/GenBank/DDBJ whole genome shotgun (WGS) entry which is preliminary data.</text>
</comment>
<keyword evidence="1" id="KW-1133">Transmembrane helix</keyword>
<keyword evidence="1" id="KW-0812">Transmembrane</keyword>
<dbReference type="Gene3D" id="3.90.550.50">
    <property type="match status" value="1"/>
</dbReference>
<proteinExistence type="predicted"/>
<protein>
    <recommendedName>
        <fullName evidence="2">Spore protein YkvP/CgeB glycosyl transferase-like domain-containing protein</fullName>
    </recommendedName>
</protein>
<keyword evidence="1" id="KW-0472">Membrane</keyword>
<organism evidence="3 4">
    <name type="scientific">Fistulifera solaris</name>
    <name type="common">Oleaginous diatom</name>
    <dbReference type="NCBI Taxonomy" id="1519565"/>
    <lineage>
        <taxon>Eukaryota</taxon>
        <taxon>Sar</taxon>
        <taxon>Stramenopiles</taxon>
        <taxon>Ochrophyta</taxon>
        <taxon>Bacillariophyta</taxon>
        <taxon>Bacillariophyceae</taxon>
        <taxon>Bacillariophycidae</taxon>
        <taxon>Naviculales</taxon>
        <taxon>Naviculaceae</taxon>
        <taxon>Fistulifera</taxon>
    </lineage>
</organism>
<dbReference type="InterPro" id="IPR055259">
    <property type="entry name" value="YkvP/CgeB_Glyco_trans-like"/>
</dbReference>
<evidence type="ECO:0000256" key="1">
    <source>
        <dbReference type="SAM" id="Phobius"/>
    </source>
</evidence>
<accession>A0A1Z5JNN5</accession>
<dbReference type="EMBL" id="BDSP01000092">
    <property type="protein sequence ID" value="GAX15506.1"/>
    <property type="molecule type" value="Genomic_DNA"/>
</dbReference>
<reference evidence="3 4" key="1">
    <citation type="journal article" date="2015" name="Plant Cell">
        <title>Oil accumulation by the oleaginous diatom Fistulifera solaris as revealed by the genome and transcriptome.</title>
        <authorList>
            <person name="Tanaka T."/>
            <person name="Maeda Y."/>
            <person name="Veluchamy A."/>
            <person name="Tanaka M."/>
            <person name="Abida H."/>
            <person name="Marechal E."/>
            <person name="Bowler C."/>
            <person name="Muto M."/>
            <person name="Sunaga Y."/>
            <person name="Tanaka M."/>
            <person name="Yoshino T."/>
            <person name="Taniguchi T."/>
            <person name="Fukuda Y."/>
            <person name="Nemoto M."/>
            <person name="Matsumoto M."/>
            <person name="Wong P.S."/>
            <person name="Aburatani S."/>
            <person name="Fujibuchi W."/>
        </authorList>
    </citation>
    <scope>NUCLEOTIDE SEQUENCE [LARGE SCALE GENOMIC DNA]</scope>
    <source>
        <strain evidence="3 4">JPCC DA0580</strain>
    </source>
</reference>
<keyword evidence="4" id="KW-1185">Reference proteome</keyword>
<evidence type="ECO:0000313" key="3">
    <source>
        <dbReference type="EMBL" id="GAX15506.1"/>
    </source>
</evidence>
<dbReference type="OrthoDB" id="202164at2759"/>
<gene>
    <name evidence="3" type="ORF">FisN_8Lu242</name>
</gene>
<evidence type="ECO:0000313" key="4">
    <source>
        <dbReference type="Proteomes" id="UP000198406"/>
    </source>
</evidence>
<name>A0A1Z5JNN5_FISSO</name>
<dbReference type="Proteomes" id="UP000198406">
    <property type="component" value="Unassembled WGS sequence"/>
</dbReference>
<feature type="domain" description="Spore protein YkvP/CgeB glycosyl transferase-like" evidence="2">
    <location>
        <begin position="687"/>
        <end position="787"/>
    </location>
</feature>
<dbReference type="InParanoid" id="A0A1Z5JNN5"/>